<evidence type="ECO:0000313" key="2">
    <source>
        <dbReference type="EMBL" id="GMG83289.1"/>
    </source>
</evidence>
<protein>
    <submittedName>
        <fullName evidence="2">3-hydroxyacyl-ACP dehydratase FabZ family protein</fullName>
    </submittedName>
</protein>
<dbReference type="Pfam" id="PF07977">
    <property type="entry name" value="FabA"/>
    <property type="match status" value="1"/>
</dbReference>
<dbReference type="PANTHER" id="PTHR30272">
    <property type="entry name" value="3-HYDROXYACYL-[ACYL-CARRIER-PROTEIN] DEHYDRATASE"/>
    <property type="match status" value="1"/>
</dbReference>
<comment type="caution">
    <text evidence="2">The sequence shown here is derived from an EMBL/GenBank/DDBJ whole genome shotgun (WGS) entry which is preliminary data.</text>
</comment>
<keyword evidence="3" id="KW-1185">Reference proteome</keyword>
<gene>
    <name evidence="2" type="ORF">LNKW23_25020</name>
</gene>
<name>A0ABQ6LLV3_9RHOB</name>
<dbReference type="PANTHER" id="PTHR30272:SF1">
    <property type="entry name" value="3-HYDROXYACYL-[ACYL-CARRIER-PROTEIN] DEHYDRATASE"/>
    <property type="match status" value="1"/>
</dbReference>
<sequence>MRLEYLELIDEVVALDAAGGTLRARSRLPMESPVFEGHFPGAPLVPGTMLTEIMAQACGFLILKRRDFARLPVLMAIDRARFRAYVGPGAALEIAMAVETEGSGYVAATAEIRSEGRQVADAALRFRLAAEFGQVLDILRARAEALGLIGAAGG</sequence>
<dbReference type="Proteomes" id="UP001239909">
    <property type="component" value="Unassembled WGS sequence"/>
</dbReference>
<proteinExistence type="predicted"/>
<dbReference type="InterPro" id="IPR029069">
    <property type="entry name" value="HotDog_dom_sf"/>
</dbReference>
<evidence type="ECO:0000313" key="3">
    <source>
        <dbReference type="Proteomes" id="UP001239909"/>
    </source>
</evidence>
<accession>A0ABQ6LLV3</accession>
<keyword evidence="1" id="KW-0456">Lyase</keyword>
<dbReference type="RefSeq" id="WP_285672086.1">
    <property type="nucleotide sequence ID" value="NZ_BSYI01000018.1"/>
</dbReference>
<dbReference type="InterPro" id="IPR013114">
    <property type="entry name" value="FabA_FabZ"/>
</dbReference>
<dbReference type="SUPFAM" id="SSF54637">
    <property type="entry name" value="Thioesterase/thiol ester dehydrase-isomerase"/>
    <property type="match status" value="1"/>
</dbReference>
<evidence type="ECO:0000256" key="1">
    <source>
        <dbReference type="ARBA" id="ARBA00023239"/>
    </source>
</evidence>
<reference evidence="2 3" key="1">
    <citation type="submission" date="2023-04" db="EMBL/GenBank/DDBJ databases">
        <title>Marinoamorphus aggregata gen. nov., sp. Nov., isolate from tissue of brittle star Ophioplocus japonicus.</title>
        <authorList>
            <person name="Kawano K."/>
            <person name="Sawayama S."/>
            <person name="Nakagawa S."/>
        </authorList>
    </citation>
    <scope>NUCLEOTIDE SEQUENCE [LARGE SCALE GENOMIC DNA]</scope>
    <source>
        <strain evidence="2 3">NKW23</strain>
    </source>
</reference>
<organism evidence="2 3">
    <name type="scientific">Paralimibaculum aggregatum</name>
    <dbReference type="NCBI Taxonomy" id="3036245"/>
    <lineage>
        <taxon>Bacteria</taxon>
        <taxon>Pseudomonadati</taxon>
        <taxon>Pseudomonadota</taxon>
        <taxon>Alphaproteobacteria</taxon>
        <taxon>Rhodobacterales</taxon>
        <taxon>Paracoccaceae</taxon>
        <taxon>Paralimibaculum</taxon>
    </lineage>
</organism>
<dbReference type="Gene3D" id="3.10.129.10">
    <property type="entry name" value="Hotdog Thioesterase"/>
    <property type="match status" value="1"/>
</dbReference>
<dbReference type="EMBL" id="BSYI01000018">
    <property type="protein sequence ID" value="GMG83289.1"/>
    <property type="molecule type" value="Genomic_DNA"/>
</dbReference>